<evidence type="ECO:0000313" key="5">
    <source>
        <dbReference type="EMBL" id="KKS82163.1"/>
    </source>
</evidence>
<dbReference type="InterPro" id="IPR001173">
    <property type="entry name" value="Glyco_trans_2-like"/>
</dbReference>
<keyword evidence="2" id="KW-0328">Glycosyltransferase</keyword>
<reference evidence="5 6" key="1">
    <citation type="journal article" date="2015" name="Nature">
        <title>rRNA introns, odd ribosomes, and small enigmatic genomes across a large radiation of phyla.</title>
        <authorList>
            <person name="Brown C.T."/>
            <person name="Hug L.A."/>
            <person name="Thomas B.C."/>
            <person name="Sharon I."/>
            <person name="Castelle C.J."/>
            <person name="Singh A."/>
            <person name="Wilkins M.J."/>
            <person name="Williams K.H."/>
            <person name="Banfield J.F."/>
        </authorList>
    </citation>
    <scope>NUCLEOTIDE SEQUENCE [LARGE SCALE GENOMIC DNA]</scope>
</reference>
<dbReference type="AlphaFoldDB" id="A0A0G1F5L0"/>
<dbReference type="PANTHER" id="PTHR43685:SF5">
    <property type="entry name" value="GLYCOSYLTRANSFERASE EPSE-RELATED"/>
    <property type="match status" value="1"/>
</dbReference>
<dbReference type="Proteomes" id="UP000034810">
    <property type="component" value="Unassembled WGS sequence"/>
</dbReference>
<name>A0A0G1F5L0_9BACT</name>
<dbReference type="Gene3D" id="3.90.550.10">
    <property type="entry name" value="Spore Coat Polysaccharide Biosynthesis Protein SpsA, Chain A"/>
    <property type="match status" value="1"/>
</dbReference>
<evidence type="ECO:0000313" key="6">
    <source>
        <dbReference type="Proteomes" id="UP000034810"/>
    </source>
</evidence>
<keyword evidence="3 5" id="KW-0808">Transferase</keyword>
<dbReference type="InterPro" id="IPR050834">
    <property type="entry name" value="Glycosyltransf_2"/>
</dbReference>
<dbReference type="EMBL" id="LCFA01000012">
    <property type="protein sequence ID" value="KKS82163.1"/>
    <property type="molecule type" value="Genomic_DNA"/>
</dbReference>
<gene>
    <name evidence="5" type="ORF">UV58_C0012G0009</name>
</gene>
<comment type="caution">
    <text evidence="5">The sequence shown here is derived from an EMBL/GenBank/DDBJ whole genome shotgun (WGS) entry which is preliminary data.</text>
</comment>
<dbReference type="GO" id="GO:0016757">
    <property type="term" value="F:glycosyltransferase activity"/>
    <property type="evidence" value="ECO:0007669"/>
    <property type="project" value="UniProtKB-KW"/>
</dbReference>
<evidence type="ECO:0000259" key="4">
    <source>
        <dbReference type="Pfam" id="PF00535"/>
    </source>
</evidence>
<sequence length="227" mass="26579">MKLSVVMSVYNGERFLREALESILSQTFADFEFIIINDGSKDGSLGIIKKHPDPRMKVISRENRGLIYSLNEGIGSAQGEYIARMDADDISFPNRLEEQVRFLDDHPDVWLCGSWAELIDEKGEKQGELKTPIGVRNVKKSFFWHNPFIHPSVIFRKKAVRELGGYNPKFRHVEDYELWSRLMKRHPADNLPLFLIQYRILPQSVTRQFNFRMRWGGLKVRLKYLFS</sequence>
<protein>
    <submittedName>
        <fullName evidence="5">Glycosyltransferase</fullName>
    </submittedName>
</protein>
<dbReference type="Pfam" id="PF00535">
    <property type="entry name" value="Glycos_transf_2"/>
    <property type="match status" value="1"/>
</dbReference>
<evidence type="ECO:0000256" key="2">
    <source>
        <dbReference type="ARBA" id="ARBA00022676"/>
    </source>
</evidence>
<evidence type="ECO:0000256" key="1">
    <source>
        <dbReference type="ARBA" id="ARBA00006739"/>
    </source>
</evidence>
<comment type="similarity">
    <text evidence="1">Belongs to the glycosyltransferase 2 family.</text>
</comment>
<organism evidence="5 6">
    <name type="scientific">Candidatus Wolfebacteria bacterium GW2011_GWC1_43_10</name>
    <dbReference type="NCBI Taxonomy" id="1619011"/>
    <lineage>
        <taxon>Bacteria</taxon>
        <taxon>Candidatus Wolfeibacteriota</taxon>
    </lineage>
</organism>
<dbReference type="InterPro" id="IPR029044">
    <property type="entry name" value="Nucleotide-diphossugar_trans"/>
</dbReference>
<evidence type="ECO:0000256" key="3">
    <source>
        <dbReference type="ARBA" id="ARBA00022679"/>
    </source>
</evidence>
<proteinExistence type="inferred from homology"/>
<dbReference type="SUPFAM" id="SSF53448">
    <property type="entry name" value="Nucleotide-diphospho-sugar transferases"/>
    <property type="match status" value="1"/>
</dbReference>
<dbReference type="PANTHER" id="PTHR43685">
    <property type="entry name" value="GLYCOSYLTRANSFERASE"/>
    <property type="match status" value="1"/>
</dbReference>
<dbReference type="PATRIC" id="fig|1619011.3.peg.498"/>
<feature type="domain" description="Glycosyltransferase 2-like" evidence="4">
    <location>
        <begin position="4"/>
        <end position="163"/>
    </location>
</feature>
<accession>A0A0G1F5L0</accession>